<feature type="compositionally biased region" description="Polar residues" evidence="1">
    <location>
        <begin position="514"/>
        <end position="524"/>
    </location>
</feature>
<sequence>MVETKFGIILSDCGSEASKILASDLVHVCSDENIKQALKLSVRCLKEKGVSPLSKINAMQFVVIVALSNDHNAYKVARSGVLPIIARLGATNEGRNFRSMFGECVNKSQVVKCASYANSIIDTLSKVEAFDLTLYERLPFGVRYLLSECNKLRLKLLAEGALPLHKGSKAAALNDASDAGQAKEDTETPCLKSYRTRAKEIALEVSRIEDDMEDLGVSGTREEMAERQQGDDAQHSDTRLMELVSKLCHLRGECSNLINEMVDANSCEMHADVSDIIGHIRTLEIQCRNVCVDQDYADTGALNITFSKGDKDDRSCEDDFQTSREIVDEVSYITSLAKDDCMSACSFKSIVTDATAMRKLASQPPVNGDNESEEAPGENYSGGTNLTLSAISQDHESRPAELEHKATAMDWPGSSTGRSTTVASNSEVLASTDATKDDWAAFSDDTVDSSSGINTVQTTDFGSESQEMIELPVHSPTAYQLNEFGDGSMESESPAVRRASSTAANDITDHGTASFESAPSQAGQPSDEDMTDDVVSSARNTLDMVRNVIGDECADESQKQGEGDTSPNTSQSTPKVCLVSETTWDPREHQATNNAGEPDSVNLLDDPHFDHDPLNWVSNIGDVDEEADVDDTTQRESEDSTSSNLSRIRQHIVRGESKIYSDDLIDVSFKHQLSFEGTGSVVECQLTLTNLGTETIEQLQLDFLNFEHFPLHLLLLPMQEDATTILPSGSMEIRFNLYPLGPFIGLPKVTITTTLGSPETARSYTLYLPVPITSFLAAEPFESPSAIEALQKHSKSYFLARNTVPFEEAGELAALGSRLTSFRLDEEPDSVYIMASFYQGLYHDGKNECVSKSKVLIKLEASGKPNAFSMYVYSNSERLGGAVAQLYRYLFHNQGPAYGV</sequence>
<dbReference type="RefSeq" id="XP_067714327.1">
    <property type="nucleotide sequence ID" value="XM_067858226.1"/>
</dbReference>
<protein>
    <submittedName>
        <fullName evidence="2">Uncharacterized protein</fullName>
    </submittedName>
</protein>
<evidence type="ECO:0000313" key="2">
    <source>
        <dbReference type="EMBL" id="GIX62258.1"/>
    </source>
</evidence>
<name>A0AAV4LQK3_BABCB</name>
<dbReference type="SUPFAM" id="SSF49348">
    <property type="entry name" value="Clathrin adaptor appendage domain"/>
    <property type="match status" value="1"/>
</dbReference>
<keyword evidence="3" id="KW-1185">Reference proteome</keyword>
<feature type="region of interest" description="Disordered" evidence="1">
    <location>
        <begin position="626"/>
        <end position="646"/>
    </location>
</feature>
<dbReference type="AlphaFoldDB" id="A0AAV4LQK3"/>
<feature type="compositionally biased region" description="Polar residues" evidence="1">
    <location>
        <begin position="563"/>
        <end position="574"/>
    </location>
</feature>
<proteinExistence type="predicted"/>
<accession>A0AAV4LQK3</accession>
<reference evidence="2 3" key="1">
    <citation type="submission" date="2021-06" db="EMBL/GenBank/DDBJ databases">
        <title>Genome sequence of Babesia caballi.</title>
        <authorList>
            <person name="Yamagishi J."/>
            <person name="Kidaka T."/>
            <person name="Ochi A."/>
        </authorList>
    </citation>
    <scope>NUCLEOTIDE SEQUENCE [LARGE SCALE GENOMIC DNA]</scope>
    <source>
        <strain evidence="2">USDA-D6B2</strain>
    </source>
</reference>
<feature type="region of interest" description="Disordered" evidence="1">
    <location>
        <begin position="483"/>
        <end position="534"/>
    </location>
</feature>
<dbReference type="GeneID" id="94193739"/>
<dbReference type="Proteomes" id="UP001497744">
    <property type="component" value="Unassembled WGS sequence"/>
</dbReference>
<evidence type="ECO:0000313" key="3">
    <source>
        <dbReference type="Proteomes" id="UP001497744"/>
    </source>
</evidence>
<comment type="caution">
    <text evidence="2">The sequence shown here is derived from an EMBL/GenBank/DDBJ whole genome shotgun (WGS) entry which is preliminary data.</text>
</comment>
<dbReference type="Gene3D" id="2.60.40.1230">
    <property type="match status" value="1"/>
</dbReference>
<feature type="region of interest" description="Disordered" evidence="1">
    <location>
        <begin position="361"/>
        <end position="386"/>
    </location>
</feature>
<organism evidence="2 3">
    <name type="scientific">Babesia caballi</name>
    <dbReference type="NCBI Taxonomy" id="5871"/>
    <lineage>
        <taxon>Eukaryota</taxon>
        <taxon>Sar</taxon>
        <taxon>Alveolata</taxon>
        <taxon>Apicomplexa</taxon>
        <taxon>Aconoidasida</taxon>
        <taxon>Piroplasmida</taxon>
        <taxon>Babesiidae</taxon>
        <taxon>Babesia</taxon>
    </lineage>
</organism>
<evidence type="ECO:0000256" key="1">
    <source>
        <dbReference type="SAM" id="MobiDB-lite"/>
    </source>
</evidence>
<gene>
    <name evidence="2" type="ORF">BcabD6B2_16930</name>
</gene>
<dbReference type="EMBL" id="BPLF01000001">
    <property type="protein sequence ID" value="GIX62258.1"/>
    <property type="molecule type" value="Genomic_DNA"/>
</dbReference>
<dbReference type="InterPro" id="IPR013041">
    <property type="entry name" value="Clathrin_app_Ig-like_sf"/>
</dbReference>
<feature type="region of interest" description="Disordered" evidence="1">
    <location>
        <begin position="554"/>
        <end position="576"/>
    </location>
</feature>